<dbReference type="Proteomes" id="UP000789342">
    <property type="component" value="Unassembled WGS sequence"/>
</dbReference>
<reference evidence="2" key="1">
    <citation type="submission" date="2021-06" db="EMBL/GenBank/DDBJ databases">
        <authorList>
            <person name="Kallberg Y."/>
            <person name="Tangrot J."/>
            <person name="Rosling A."/>
        </authorList>
    </citation>
    <scope>NUCLEOTIDE SEQUENCE</scope>
    <source>
        <strain evidence="2">CL551</strain>
    </source>
</reference>
<evidence type="ECO:0000256" key="1">
    <source>
        <dbReference type="SAM" id="MobiDB-lite"/>
    </source>
</evidence>
<gene>
    <name evidence="2" type="ORF">AMORRO_LOCUS17166</name>
</gene>
<name>A0A9N9JF13_9GLOM</name>
<feature type="non-terminal residue" evidence="2">
    <location>
        <position position="111"/>
    </location>
</feature>
<dbReference type="OrthoDB" id="6287070at2759"/>
<protein>
    <submittedName>
        <fullName evidence="2">18375_t:CDS:1</fullName>
    </submittedName>
</protein>
<organism evidence="2 3">
    <name type="scientific">Acaulospora morrowiae</name>
    <dbReference type="NCBI Taxonomy" id="94023"/>
    <lineage>
        <taxon>Eukaryota</taxon>
        <taxon>Fungi</taxon>
        <taxon>Fungi incertae sedis</taxon>
        <taxon>Mucoromycota</taxon>
        <taxon>Glomeromycotina</taxon>
        <taxon>Glomeromycetes</taxon>
        <taxon>Diversisporales</taxon>
        <taxon>Acaulosporaceae</taxon>
        <taxon>Acaulospora</taxon>
    </lineage>
</organism>
<feature type="region of interest" description="Disordered" evidence="1">
    <location>
        <begin position="1"/>
        <end position="21"/>
    </location>
</feature>
<proteinExistence type="predicted"/>
<comment type="caution">
    <text evidence="2">The sequence shown here is derived from an EMBL/GenBank/DDBJ whole genome shotgun (WGS) entry which is preliminary data.</text>
</comment>
<evidence type="ECO:0000313" key="2">
    <source>
        <dbReference type="EMBL" id="CAG8779085.1"/>
    </source>
</evidence>
<accession>A0A9N9JF13</accession>
<sequence>MVDGDISAEEGKIPEKHSRSPVHRIRDGISHYLFSSSKKGPSQPVNLVDSEKESKIDQLRTYLEELGHPLETAQIEKLLEQNSWNVSEVAGYCRDLEEAEEGLVSDIQKTI</sequence>
<keyword evidence="3" id="KW-1185">Reference proteome</keyword>
<feature type="compositionally biased region" description="Basic and acidic residues" evidence="1">
    <location>
        <begin position="9"/>
        <end position="21"/>
    </location>
</feature>
<evidence type="ECO:0000313" key="3">
    <source>
        <dbReference type="Proteomes" id="UP000789342"/>
    </source>
</evidence>
<dbReference type="EMBL" id="CAJVPV010051279">
    <property type="protein sequence ID" value="CAG8779085.1"/>
    <property type="molecule type" value="Genomic_DNA"/>
</dbReference>
<dbReference type="AlphaFoldDB" id="A0A9N9JF13"/>